<dbReference type="Gene3D" id="3.90.1150.170">
    <property type="match status" value="1"/>
</dbReference>
<evidence type="ECO:0000256" key="4">
    <source>
        <dbReference type="ARBA" id="ARBA00022898"/>
    </source>
</evidence>
<evidence type="ECO:0000256" key="5">
    <source>
        <dbReference type="ARBA" id="ARBA00023239"/>
    </source>
</evidence>
<dbReference type="GO" id="GO:0019752">
    <property type="term" value="P:carboxylic acid metabolic process"/>
    <property type="evidence" value="ECO:0007669"/>
    <property type="project" value="InterPro"/>
</dbReference>
<feature type="modified residue" description="N6-(pyridoxal phosphate)lysine" evidence="6">
    <location>
        <position position="294"/>
    </location>
</feature>
<dbReference type="GO" id="GO:0016831">
    <property type="term" value="F:carboxy-lyase activity"/>
    <property type="evidence" value="ECO:0007669"/>
    <property type="project" value="UniProtKB-KW"/>
</dbReference>
<keyword evidence="4 6" id="KW-0663">Pyridoxal phosphate</keyword>
<evidence type="ECO:0000256" key="1">
    <source>
        <dbReference type="ARBA" id="ARBA00001933"/>
    </source>
</evidence>
<evidence type="ECO:0000256" key="3">
    <source>
        <dbReference type="ARBA" id="ARBA00022793"/>
    </source>
</evidence>
<dbReference type="AlphaFoldDB" id="A0A336MGM2"/>
<evidence type="ECO:0000313" key="9">
    <source>
        <dbReference type="EMBL" id="SSX29532.1"/>
    </source>
</evidence>
<proteinExistence type="inferred from homology"/>
<evidence type="ECO:0000256" key="7">
    <source>
        <dbReference type="RuleBase" id="RU000382"/>
    </source>
</evidence>
<dbReference type="PANTHER" id="PTHR45677:SF13">
    <property type="entry name" value="LP10922P"/>
    <property type="match status" value="1"/>
</dbReference>
<comment type="similarity">
    <text evidence="2 7">Belongs to the group II decarboxylase family.</text>
</comment>
<dbReference type="InterPro" id="IPR015424">
    <property type="entry name" value="PyrdxlP-dep_Trfase"/>
</dbReference>
<dbReference type="SUPFAM" id="SSF53383">
    <property type="entry name" value="PLP-dependent transferases"/>
    <property type="match status" value="1"/>
</dbReference>
<dbReference type="InterPro" id="IPR002129">
    <property type="entry name" value="PyrdxlP-dep_de-COase"/>
</dbReference>
<keyword evidence="3" id="KW-0210">Decarboxylase</keyword>
<dbReference type="GO" id="GO:0005737">
    <property type="term" value="C:cytoplasm"/>
    <property type="evidence" value="ECO:0007669"/>
    <property type="project" value="TreeGrafter"/>
</dbReference>
<protein>
    <submittedName>
        <fullName evidence="9">CSON001427 protein</fullName>
    </submittedName>
</protein>
<keyword evidence="5 7" id="KW-0456">Lyase</keyword>
<dbReference type="InterPro" id="IPR021115">
    <property type="entry name" value="Pyridoxal-P_BS"/>
</dbReference>
<dbReference type="GO" id="GO:0030170">
    <property type="term" value="F:pyridoxal phosphate binding"/>
    <property type="evidence" value="ECO:0007669"/>
    <property type="project" value="InterPro"/>
</dbReference>
<sequence>MEGDHGIKLLEKLFQILKDEGVLQPKFSDPVIHFKDPEKLLDDFEFTIDNQGHATPAAIEQICRDVMKYSTKTNHVNFHTFLYGGYDFYGLCASWIIDALNTVPMTYDVAPVFSLMEDVVIKKLLNLYGINDGDGIFTPGGSSATLYAMTLARFKKYPESKKTGIFNQKPLVCFTSKEAHFCIDKGANWLGIGEENVIVIETNEKGEMIVKDLEEEVIKSISEGKVPFFVQATCGTTVLGAYDDLRGLAMICQKYGMWLHADGCYGGQVIFSKKYKYLMDGSELADSISYCPQKMGGAPLQCAVFLTKYKGLLLECNKTGAGYVFATEKYYSTCYDTGDKSVQCGKKVDAFKLWLILKARGLDAFEEITDNIFESAKYLSNLIKSRDGFRLVVDNQASPSICFWYIPKNLRGTTENPEFWSKIDKITTIISSTLVKSGRQMIGYSKLPKKHSANFFRVALVGYPRPSKESMDSIVNEIESVGDKL</sequence>
<evidence type="ECO:0000256" key="2">
    <source>
        <dbReference type="ARBA" id="ARBA00009533"/>
    </source>
</evidence>
<dbReference type="Pfam" id="PF00282">
    <property type="entry name" value="Pyridoxal_deC"/>
    <property type="match status" value="1"/>
</dbReference>
<name>A0A336MGM2_CULSO</name>
<reference evidence="9" key="2">
    <citation type="submission" date="2018-07" db="EMBL/GenBank/DDBJ databases">
        <authorList>
            <person name="Quirk P.G."/>
            <person name="Krulwich T.A."/>
        </authorList>
    </citation>
    <scope>NUCLEOTIDE SEQUENCE</scope>
</reference>
<evidence type="ECO:0000313" key="8">
    <source>
        <dbReference type="EMBL" id="SSX09809.1"/>
    </source>
</evidence>
<comment type="cofactor">
    <cofactor evidence="1 6 7">
        <name>pyridoxal 5'-phosphate</name>
        <dbReference type="ChEBI" id="CHEBI:597326"/>
    </cofactor>
</comment>
<organism evidence="9">
    <name type="scientific">Culicoides sonorensis</name>
    <name type="common">Biting midge</name>
    <dbReference type="NCBI Taxonomy" id="179676"/>
    <lineage>
        <taxon>Eukaryota</taxon>
        <taxon>Metazoa</taxon>
        <taxon>Ecdysozoa</taxon>
        <taxon>Arthropoda</taxon>
        <taxon>Hexapoda</taxon>
        <taxon>Insecta</taxon>
        <taxon>Pterygota</taxon>
        <taxon>Neoptera</taxon>
        <taxon>Endopterygota</taxon>
        <taxon>Diptera</taxon>
        <taxon>Nematocera</taxon>
        <taxon>Chironomoidea</taxon>
        <taxon>Ceratopogonidae</taxon>
        <taxon>Ceratopogoninae</taxon>
        <taxon>Culicoides</taxon>
        <taxon>Monoculicoides</taxon>
    </lineage>
</organism>
<evidence type="ECO:0000256" key="6">
    <source>
        <dbReference type="PIRSR" id="PIRSR602129-50"/>
    </source>
</evidence>
<dbReference type="OMA" id="HIDMARW"/>
<reference evidence="8" key="1">
    <citation type="submission" date="2018-04" db="EMBL/GenBank/DDBJ databases">
        <authorList>
            <person name="Go L.Y."/>
            <person name="Mitchell J.A."/>
        </authorList>
    </citation>
    <scope>NUCLEOTIDE SEQUENCE</scope>
    <source>
        <tissue evidence="8">Whole organism</tissue>
    </source>
</reference>
<dbReference type="InterPro" id="IPR015421">
    <property type="entry name" value="PyrdxlP-dep_Trfase_major"/>
</dbReference>
<dbReference type="EMBL" id="UFQT01001210">
    <property type="protein sequence ID" value="SSX29532.1"/>
    <property type="molecule type" value="Genomic_DNA"/>
</dbReference>
<dbReference type="Gene3D" id="3.40.640.10">
    <property type="entry name" value="Type I PLP-dependent aspartate aminotransferase-like (Major domain)"/>
    <property type="match status" value="1"/>
</dbReference>
<accession>A0A336MGM2</accession>
<dbReference type="EMBL" id="UFQS01001210">
    <property type="protein sequence ID" value="SSX09809.1"/>
    <property type="molecule type" value="Genomic_DNA"/>
</dbReference>
<gene>
    <name evidence="9" type="primary">CSON001427</name>
</gene>
<dbReference type="PROSITE" id="PS00392">
    <property type="entry name" value="DDC_GAD_HDC_YDC"/>
    <property type="match status" value="1"/>
</dbReference>
<dbReference type="VEuPathDB" id="VectorBase:CSON001427"/>
<dbReference type="PANTHER" id="PTHR45677">
    <property type="entry name" value="GLUTAMATE DECARBOXYLASE-RELATED"/>
    <property type="match status" value="1"/>
</dbReference>